<proteinExistence type="predicted"/>
<evidence type="ECO:0000256" key="1">
    <source>
        <dbReference type="SAM" id="MobiDB-lite"/>
    </source>
</evidence>
<dbReference type="SUPFAM" id="SSF56770">
    <property type="entry name" value="HydA/Nqo6-like"/>
    <property type="match status" value="1"/>
</dbReference>
<protein>
    <submittedName>
        <fullName evidence="2">Uncharacterized protein</fullName>
    </submittedName>
</protein>
<feature type="compositionally biased region" description="Basic and acidic residues" evidence="1">
    <location>
        <begin position="157"/>
        <end position="175"/>
    </location>
</feature>
<sequence>MGLSDALAKYAVDQAHVLLVELPGHWLTRVAAEQHIRERGWLPVSTPANADVLAVCGTSGPEMTAVVARLWDQMPGPRARVEIDAPHLAAAFDRAEAELLDMGGQQDDSRSRAAVPDGEPHRDEHREVHHGGHHHGGHGGDGKGGDTDQVGHAQHAGMDHHEQGGQGGNDDHGGMDHSAMGHGGHGAREDQDGMERHEHDRQGGMSHGAMGHGGMDHGAMGHGGMDMAPAGIPLAQGGEDRDGLEMDVLHLRMGPVLPHWPAGLVLRSSLQGDLIVDAEVTLVDARLPCDQGDVSYPDVHHRAARRCDNAAGLLALAGWDDAASRARRLRDRLLTDRDARKAAEGLARLHRRIKRAWLLRWSLRGVGLLAEADLARLGLPGHLRGDIYDRLICMIERAAADIAGPDGGSSGGSDPVSIVKVCDLVRGLDIATARLVVASLDLDPLPAASEVAHA</sequence>
<gene>
    <name evidence="2" type="ORF">GCM10023176_39910</name>
</gene>
<accession>A0ABP8SSU9</accession>
<comment type="caution">
    <text evidence="2">The sequence shown here is derived from an EMBL/GenBank/DDBJ whole genome shotgun (WGS) entry which is preliminary data.</text>
</comment>
<name>A0ABP8SSU9_9ACTN</name>
<dbReference type="Proteomes" id="UP001500307">
    <property type="component" value="Unassembled WGS sequence"/>
</dbReference>
<organism evidence="2 3">
    <name type="scientific">Micromonospora coerulea</name>
    <dbReference type="NCBI Taxonomy" id="47856"/>
    <lineage>
        <taxon>Bacteria</taxon>
        <taxon>Bacillati</taxon>
        <taxon>Actinomycetota</taxon>
        <taxon>Actinomycetes</taxon>
        <taxon>Micromonosporales</taxon>
        <taxon>Micromonosporaceae</taxon>
        <taxon>Micromonospora</taxon>
    </lineage>
</organism>
<feature type="region of interest" description="Disordered" evidence="1">
    <location>
        <begin position="101"/>
        <end position="212"/>
    </location>
</feature>
<feature type="compositionally biased region" description="Basic and acidic residues" evidence="1">
    <location>
        <begin position="186"/>
        <end position="202"/>
    </location>
</feature>
<reference evidence="3" key="1">
    <citation type="journal article" date="2019" name="Int. J. Syst. Evol. Microbiol.">
        <title>The Global Catalogue of Microorganisms (GCM) 10K type strain sequencing project: providing services to taxonomists for standard genome sequencing and annotation.</title>
        <authorList>
            <consortium name="The Broad Institute Genomics Platform"/>
            <consortium name="The Broad Institute Genome Sequencing Center for Infectious Disease"/>
            <person name="Wu L."/>
            <person name="Ma J."/>
        </authorList>
    </citation>
    <scope>NUCLEOTIDE SEQUENCE [LARGE SCALE GENOMIC DNA]</scope>
    <source>
        <strain evidence="3">JCM 3175</strain>
    </source>
</reference>
<evidence type="ECO:0000313" key="2">
    <source>
        <dbReference type="EMBL" id="GAA4573927.1"/>
    </source>
</evidence>
<dbReference type="EMBL" id="BAABGU010000022">
    <property type="protein sequence ID" value="GAA4573927.1"/>
    <property type="molecule type" value="Genomic_DNA"/>
</dbReference>
<dbReference type="RefSeq" id="WP_346121687.1">
    <property type="nucleotide sequence ID" value="NZ_BAABGU010000022.1"/>
</dbReference>
<keyword evidence="3" id="KW-1185">Reference proteome</keyword>
<evidence type="ECO:0000313" key="3">
    <source>
        <dbReference type="Proteomes" id="UP001500307"/>
    </source>
</evidence>
<feature type="compositionally biased region" description="Basic and acidic residues" evidence="1">
    <location>
        <begin position="118"/>
        <end position="130"/>
    </location>
</feature>